<feature type="transmembrane region" description="Helical" evidence="2">
    <location>
        <begin position="12"/>
        <end position="31"/>
    </location>
</feature>
<name>A0AAV8Z5X3_9CUCU</name>
<accession>A0AAV8Z5X3</accession>
<dbReference type="PRINTS" id="PR00081">
    <property type="entry name" value="GDHRDH"/>
</dbReference>
<reference evidence="3" key="1">
    <citation type="journal article" date="2023" name="Insect Mol. Biol.">
        <title>Genome sequencing provides insights into the evolution of gene families encoding plant cell wall-degrading enzymes in longhorned beetles.</title>
        <authorList>
            <person name="Shin N.R."/>
            <person name="Okamura Y."/>
            <person name="Kirsch R."/>
            <person name="Pauchet Y."/>
        </authorList>
    </citation>
    <scope>NUCLEOTIDE SEQUENCE</scope>
    <source>
        <strain evidence="3">AMC_N1</strain>
    </source>
</reference>
<dbReference type="PANTHER" id="PTHR43899">
    <property type="entry name" value="RH59310P"/>
    <property type="match status" value="1"/>
</dbReference>
<dbReference type="Proteomes" id="UP001162162">
    <property type="component" value="Unassembled WGS sequence"/>
</dbReference>
<dbReference type="InterPro" id="IPR051019">
    <property type="entry name" value="VLCFA-Steroid_DH"/>
</dbReference>
<comment type="caution">
    <text evidence="3">The sequence shown here is derived from an EMBL/GenBank/DDBJ whole genome shotgun (WGS) entry which is preliminary data.</text>
</comment>
<dbReference type="GO" id="GO:0005783">
    <property type="term" value="C:endoplasmic reticulum"/>
    <property type="evidence" value="ECO:0007669"/>
    <property type="project" value="TreeGrafter"/>
</dbReference>
<organism evidence="3 4">
    <name type="scientific">Aromia moschata</name>
    <dbReference type="NCBI Taxonomy" id="1265417"/>
    <lineage>
        <taxon>Eukaryota</taxon>
        <taxon>Metazoa</taxon>
        <taxon>Ecdysozoa</taxon>
        <taxon>Arthropoda</taxon>
        <taxon>Hexapoda</taxon>
        <taxon>Insecta</taxon>
        <taxon>Pterygota</taxon>
        <taxon>Neoptera</taxon>
        <taxon>Endopterygota</taxon>
        <taxon>Coleoptera</taxon>
        <taxon>Polyphaga</taxon>
        <taxon>Cucujiformia</taxon>
        <taxon>Chrysomeloidea</taxon>
        <taxon>Cerambycidae</taxon>
        <taxon>Cerambycinae</taxon>
        <taxon>Callichromatini</taxon>
        <taxon>Aromia</taxon>
    </lineage>
</organism>
<evidence type="ECO:0000256" key="2">
    <source>
        <dbReference type="SAM" id="Phobius"/>
    </source>
</evidence>
<proteinExistence type="predicted"/>
<dbReference type="InterPro" id="IPR036291">
    <property type="entry name" value="NAD(P)-bd_dom_sf"/>
</dbReference>
<dbReference type="Pfam" id="PF00106">
    <property type="entry name" value="adh_short"/>
    <property type="match status" value="1"/>
</dbReference>
<dbReference type="PANTHER" id="PTHR43899:SF9">
    <property type="entry name" value="MIP25013P-RELATED"/>
    <property type="match status" value="1"/>
</dbReference>
<evidence type="ECO:0000313" key="3">
    <source>
        <dbReference type="EMBL" id="KAJ8958902.1"/>
    </source>
</evidence>
<sequence length="311" mass="35755">MWDCPQYAAPMVLIGILTLFFFLFDALWSLLQVCRAVLAPLFIPNEETSLTKKYGPWALITGSTDGIGRAYAFELAKRGLSIVLVSRNEEKLKKTAREIEMKFSVKTKTIAADFSQGSEAIEIVKKEVGKLPIDILVNNVGKNYEYPMYLTEVPEKDLVDIVNINVLTVTLMCRCFIDDMKKRGRGAIVNSYIKSFTAALRFEYRRYGVTVQHLAPMFVDTKMNAFSKRLQRSKFYIPNAEEYARYAVATLGKLDESTGYWTHGIQCFFISMVPVWIRTYIGAHMNLTLRKDYFRENHIPNDRLNRKEKVC</sequence>
<keyword evidence="2" id="KW-1133">Transmembrane helix</keyword>
<keyword evidence="1" id="KW-0560">Oxidoreductase</keyword>
<keyword evidence="4" id="KW-1185">Reference proteome</keyword>
<dbReference type="InterPro" id="IPR002347">
    <property type="entry name" value="SDR_fam"/>
</dbReference>
<dbReference type="AlphaFoldDB" id="A0AAV8Z5X3"/>
<keyword evidence="2" id="KW-0472">Membrane</keyword>
<dbReference type="GO" id="GO:0016491">
    <property type="term" value="F:oxidoreductase activity"/>
    <property type="evidence" value="ECO:0007669"/>
    <property type="project" value="UniProtKB-KW"/>
</dbReference>
<dbReference type="Gene3D" id="3.40.50.720">
    <property type="entry name" value="NAD(P)-binding Rossmann-like Domain"/>
    <property type="match status" value="1"/>
</dbReference>
<dbReference type="PIRSF" id="PIRSF000126">
    <property type="entry name" value="11-beta-HSD1"/>
    <property type="match status" value="1"/>
</dbReference>
<dbReference type="SUPFAM" id="SSF51735">
    <property type="entry name" value="NAD(P)-binding Rossmann-fold domains"/>
    <property type="match status" value="1"/>
</dbReference>
<dbReference type="EMBL" id="JAPWTK010000015">
    <property type="protein sequence ID" value="KAJ8958902.1"/>
    <property type="molecule type" value="Genomic_DNA"/>
</dbReference>
<evidence type="ECO:0000256" key="1">
    <source>
        <dbReference type="ARBA" id="ARBA00023002"/>
    </source>
</evidence>
<gene>
    <name evidence="3" type="ORF">NQ318_019670</name>
</gene>
<protein>
    <submittedName>
        <fullName evidence="3">Uncharacterized protein</fullName>
    </submittedName>
</protein>
<keyword evidence="2" id="KW-0812">Transmembrane</keyword>
<evidence type="ECO:0000313" key="4">
    <source>
        <dbReference type="Proteomes" id="UP001162162"/>
    </source>
</evidence>
<dbReference type="CDD" id="cd05356">
    <property type="entry name" value="17beta-HSD1_like_SDR_c"/>
    <property type="match status" value="1"/>
</dbReference>